<reference evidence="1" key="2">
    <citation type="submission" date="2022-10" db="EMBL/GenBank/DDBJ databases">
        <authorList>
            <consortium name="ENA_rothamsted_submissions"/>
            <consortium name="culmorum"/>
            <person name="King R."/>
        </authorList>
    </citation>
    <scope>NUCLEOTIDE SEQUENCE</scope>
</reference>
<protein>
    <submittedName>
        <fullName evidence="1">Uncharacterized protein</fullName>
    </submittedName>
</protein>
<dbReference type="EMBL" id="OU896718">
    <property type="protein sequence ID" value="CAG9815686.1"/>
    <property type="molecule type" value="Genomic_DNA"/>
</dbReference>
<evidence type="ECO:0000313" key="1">
    <source>
        <dbReference type="EMBL" id="CAG9815686.1"/>
    </source>
</evidence>
<dbReference type="Proteomes" id="UP001153737">
    <property type="component" value="Chromosome 12"/>
</dbReference>
<dbReference type="PANTHER" id="PTHR21261">
    <property type="entry name" value="BEAT PROTEIN"/>
    <property type="match status" value="1"/>
</dbReference>
<dbReference type="SUPFAM" id="SSF48726">
    <property type="entry name" value="Immunoglobulin"/>
    <property type="match status" value="1"/>
</dbReference>
<dbReference type="AlphaFoldDB" id="A0A9N9WYQ0"/>
<dbReference type="PANTHER" id="PTHR21261:SF15">
    <property type="entry name" value="BEATEN PATH IIIA, ISOFORM D-RELATED"/>
    <property type="match status" value="1"/>
</dbReference>
<dbReference type="Gene3D" id="2.60.40.10">
    <property type="entry name" value="Immunoglobulins"/>
    <property type="match status" value="1"/>
</dbReference>
<dbReference type="InterPro" id="IPR013783">
    <property type="entry name" value="Ig-like_fold"/>
</dbReference>
<organism evidence="1 2">
    <name type="scientific">Phaedon cochleariae</name>
    <name type="common">Mustard beetle</name>
    <dbReference type="NCBI Taxonomy" id="80249"/>
    <lineage>
        <taxon>Eukaryota</taxon>
        <taxon>Metazoa</taxon>
        <taxon>Ecdysozoa</taxon>
        <taxon>Arthropoda</taxon>
        <taxon>Hexapoda</taxon>
        <taxon>Insecta</taxon>
        <taxon>Pterygota</taxon>
        <taxon>Neoptera</taxon>
        <taxon>Endopterygota</taxon>
        <taxon>Coleoptera</taxon>
        <taxon>Polyphaga</taxon>
        <taxon>Cucujiformia</taxon>
        <taxon>Chrysomeloidea</taxon>
        <taxon>Chrysomelidae</taxon>
        <taxon>Chrysomelinae</taxon>
        <taxon>Chrysomelini</taxon>
        <taxon>Phaedon</taxon>
    </lineage>
</organism>
<keyword evidence="2" id="KW-1185">Reference proteome</keyword>
<evidence type="ECO:0000313" key="2">
    <source>
        <dbReference type="Proteomes" id="UP001153737"/>
    </source>
</evidence>
<accession>A0A9N9WYQ0</accession>
<proteinExistence type="predicted"/>
<name>A0A9N9WYQ0_PHACE</name>
<gene>
    <name evidence="1" type="ORF">PHAECO_LOCUS2972</name>
</gene>
<dbReference type="InterPro" id="IPR036179">
    <property type="entry name" value="Ig-like_dom_sf"/>
</dbReference>
<dbReference type="OrthoDB" id="6343941at2759"/>
<sequence length="141" mass="16040">MPRKSKRTSKIDEGEATEDLINTRLIPLESTLSATQENIRLLEKNTNDSFFRMEDQFKKQFSTLQNLLEKLIPGDSDERFPESVLGKSSPNKLVLRNVQIEASGKYKCEVSSDAPNFYTYMQSGYMYVIVLGTKPHEIGLA</sequence>
<reference evidence="1" key="1">
    <citation type="submission" date="2022-01" db="EMBL/GenBank/DDBJ databases">
        <authorList>
            <person name="King R."/>
        </authorList>
    </citation>
    <scope>NUCLEOTIDE SEQUENCE</scope>
</reference>